<dbReference type="AlphaFoldDB" id="A0A2K2G6M9"/>
<dbReference type="Pfam" id="PF05962">
    <property type="entry name" value="HutD"/>
    <property type="match status" value="1"/>
</dbReference>
<dbReference type="InterPro" id="IPR014710">
    <property type="entry name" value="RmlC-like_jellyroll"/>
</dbReference>
<keyword evidence="2" id="KW-1185">Reference proteome</keyword>
<dbReference type="PANTHER" id="PTHR37943">
    <property type="entry name" value="PROTEIN VES"/>
    <property type="match status" value="1"/>
</dbReference>
<comment type="caution">
    <text evidence="1">The sequence shown here is derived from an EMBL/GenBank/DDBJ whole genome shotgun (WGS) entry which is preliminary data.</text>
</comment>
<evidence type="ECO:0008006" key="3">
    <source>
        <dbReference type="Google" id="ProtNLM"/>
    </source>
</evidence>
<protein>
    <recommendedName>
        <fullName evidence="3">HutD-family protein</fullName>
    </recommendedName>
</protein>
<dbReference type="RefSeq" id="WP_103093982.1">
    <property type="nucleotide sequence ID" value="NZ_LYMM01000001.1"/>
</dbReference>
<evidence type="ECO:0000313" key="2">
    <source>
        <dbReference type="Proteomes" id="UP000236327"/>
    </source>
</evidence>
<dbReference type="EMBL" id="LYMM01000001">
    <property type="protein sequence ID" value="PNU06695.1"/>
    <property type="molecule type" value="Genomic_DNA"/>
</dbReference>
<name>A0A2K2G6M9_9SPHN</name>
<dbReference type="PANTHER" id="PTHR37943:SF1">
    <property type="entry name" value="PROTEIN VES"/>
    <property type="match status" value="1"/>
</dbReference>
<proteinExistence type="predicted"/>
<dbReference type="SUPFAM" id="SSF51182">
    <property type="entry name" value="RmlC-like cupins"/>
    <property type="match status" value="1"/>
</dbReference>
<accession>A0A2K2G6M9</accession>
<dbReference type="Gene3D" id="2.60.120.10">
    <property type="entry name" value="Jelly Rolls"/>
    <property type="match status" value="1"/>
</dbReference>
<sequence>MSVTVIRAGDCPEKPWKNGGGTTREIAVFPPGAGMDDFLWRLSMARVEAAGPFSVFAGVDRTLAVLEGTLHLTGAVGAMLDPASAPFPFDGGASVEGVLPGGPVLDLNAMVRRGAFTCEMQRLGPGEVLGANGSTFLLALEPQALGGADLGYLDCARIDGPVTTSGSGLLVRFLS</sequence>
<evidence type="ECO:0000313" key="1">
    <source>
        <dbReference type="EMBL" id="PNU06695.1"/>
    </source>
</evidence>
<dbReference type="OrthoDB" id="9800082at2"/>
<organism evidence="1 2">
    <name type="scientific">Novosphingobium guangzhouense</name>
    <dbReference type="NCBI Taxonomy" id="1850347"/>
    <lineage>
        <taxon>Bacteria</taxon>
        <taxon>Pseudomonadati</taxon>
        <taxon>Pseudomonadota</taxon>
        <taxon>Alphaproteobacteria</taxon>
        <taxon>Sphingomonadales</taxon>
        <taxon>Sphingomonadaceae</taxon>
        <taxon>Novosphingobium</taxon>
    </lineage>
</organism>
<dbReference type="InterPro" id="IPR011051">
    <property type="entry name" value="RmlC_Cupin_sf"/>
</dbReference>
<dbReference type="Proteomes" id="UP000236327">
    <property type="component" value="Unassembled WGS sequence"/>
</dbReference>
<dbReference type="CDD" id="cd20293">
    <property type="entry name" value="cupin_HutD_N"/>
    <property type="match status" value="1"/>
</dbReference>
<gene>
    <name evidence="1" type="ORF">A8V01_00420</name>
</gene>
<reference evidence="1 2" key="1">
    <citation type="submission" date="2016-05" db="EMBL/GenBank/DDBJ databases">
        <title>Complete genome sequence of Novosphingobium guangzhouense SA925(T).</title>
        <authorList>
            <person name="Sha S."/>
        </authorList>
    </citation>
    <scope>NUCLEOTIDE SEQUENCE [LARGE SCALE GENOMIC DNA]</scope>
    <source>
        <strain evidence="1 2">SA925</strain>
    </source>
</reference>
<dbReference type="InterPro" id="IPR010282">
    <property type="entry name" value="Uncharacterised_HutD/Ves"/>
</dbReference>